<dbReference type="Proteomes" id="UP000030143">
    <property type="component" value="Unassembled WGS sequence"/>
</dbReference>
<dbReference type="GeneID" id="27678108"/>
<dbReference type="AlphaFoldDB" id="A0A0A2JWI9"/>
<sequence>MRAVPGENASVHTTPGLGTDAVGVQARIAGFFRHLMDATAREISQGGMEVRVPQKRLRSISGEDIGGKLVMASNIHVCARHYHLSYWLCYFAIKYIT</sequence>
<comment type="caution">
    <text evidence="1">The sequence shown here is derived from an EMBL/GenBank/DDBJ whole genome shotgun (WGS) entry which is preliminary data.</text>
</comment>
<reference evidence="1 2" key="1">
    <citation type="journal article" date="2015" name="Mol. Plant Microbe Interact.">
        <title>Genome, transcriptome, and functional analyses of Penicillium expansum provide new insights into secondary metabolism and pathogenicity.</title>
        <authorList>
            <person name="Ballester A.R."/>
            <person name="Marcet-Houben M."/>
            <person name="Levin E."/>
            <person name="Sela N."/>
            <person name="Selma-Lazaro C."/>
            <person name="Carmona L."/>
            <person name="Wisniewski M."/>
            <person name="Droby S."/>
            <person name="Gonzalez-Candelas L."/>
            <person name="Gabaldon T."/>
        </authorList>
    </citation>
    <scope>NUCLEOTIDE SEQUENCE [LARGE SCALE GENOMIC DNA]</scope>
    <source>
        <strain evidence="1 2">MD-8</strain>
    </source>
</reference>
<evidence type="ECO:0000313" key="2">
    <source>
        <dbReference type="Proteomes" id="UP000030143"/>
    </source>
</evidence>
<dbReference type="VEuPathDB" id="FungiDB:PEXP_039490"/>
<evidence type="ECO:0000313" key="1">
    <source>
        <dbReference type="EMBL" id="KGO59837.1"/>
    </source>
</evidence>
<dbReference type="HOGENOM" id="CLU_2347390_0_0_1"/>
<protein>
    <submittedName>
        <fullName evidence="1">Uncharacterized protein</fullName>
    </submittedName>
</protein>
<accession>A0A0A2JWI9</accession>
<dbReference type="OrthoDB" id="4352688at2759"/>
<proteinExistence type="predicted"/>
<name>A0A0A2JWI9_PENEN</name>
<dbReference type="EMBL" id="JQFZ01000089">
    <property type="protein sequence ID" value="KGO59837.1"/>
    <property type="molecule type" value="Genomic_DNA"/>
</dbReference>
<organism evidence="1 2">
    <name type="scientific">Penicillium expansum</name>
    <name type="common">Blue mold rot fungus</name>
    <dbReference type="NCBI Taxonomy" id="27334"/>
    <lineage>
        <taxon>Eukaryota</taxon>
        <taxon>Fungi</taxon>
        <taxon>Dikarya</taxon>
        <taxon>Ascomycota</taxon>
        <taxon>Pezizomycotina</taxon>
        <taxon>Eurotiomycetes</taxon>
        <taxon>Eurotiomycetidae</taxon>
        <taxon>Eurotiales</taxon>
        <taxon>Aspergillaceae</taxon>
        <taxon>Penicillium</taxon>
    </lineage>
</organism>
<dbReference type="RefSeq" id="XP_016600940.1">
    <property type="nucleotide sequence ID" value="XM_016742689.1"/>
</dbReference>
<gene>
    <name evidence="1" type="ORF">PEX2_054150</name>
</gene>
<keyword evidence="2" id="KW-1185">Reference proteome</keyword>